<evidence type="ECO:0000256" key="6">
    <source>
        <dbReference type="ARBA" id="ARBA00037781"/>
    </source>
</evidence>
<sequence length="184" mass="20727">MENGADDGAVLATLIKCVNFAAVKHKDQRRKDPEQTPYINHPIGVANLLVEGEVKDMAVLQAAILHDTVEDTDTTNEELVMEFGTKVAGIVAEVTDNKNLDKQERKRLQIVKAASASKEAKLVKLGDKLYNLRDLDRTTPHGWTQERVVEYFHWAAEVVAGCRGNNEFLERELDKLFVKWKVDI</sequence>
<proteinExistence type="inferred from homology"/>
<dbReference type="InterPro" id="IPR003607">
    <property type="entry name" value="HD/PDEase_dom"/>
</dbReference>
<evidence type="ECO:0000256" key="9">
    <source>
        <dbReference type="ARBA" id="ARBA00041464"/>
    </source>
</evidence>
<comment type="similarity">
    <text evidence="7">Belongs to the MESH1 family.</text>
</comment>
<comment type="function">
    <text evidence="6">ppGpp hydrolyzing enzyme involved in starvation response.</text>
</comment>
<dbReference type="AlphaFoldDB" id="A0A8J5MVN1"/>
<dbReference type="OrthoDB" id="430679at2759"/>
<evidence type="ECO:0000313" key="13">
    <source>
        <dbReference type="Proteomes" id="UP000747542"/>
    </source>
</evidence>
<dbReference type="GO" id="GO:0046872">
    <property type="term" value="F:metal ion binding"/>
    <property type="evidence" value="ECO:0007669"/>
    <property type="project" value="UniProtKB-KW"/>
</dbReference>
<dbReference type="EC" id="3.1.7.2" evidence="5"/>
<dbReference type="InterPro" id="IPR052194">
    <property type="entry name" value="MESH1"/>
</dbReference>
<comment type="cofactor">
    <cofactor evidence="1">
        <name>Mn(2+)</name>
        <dbReference type="ChEBI" id="CHEBI:29035"/>
    </cofactor>
</comment>
<evidence type="ECO:0000256" key="4">
    <source>
        <dbReference type="ARBA" id="ARBA00023211"/>
    </source>
</evidence>
<evidence type="ECO:0000256" key="2">
    <source>
        <dbReference type="ARBA" id="ARBA00022723"/>
    </source>
</evidence>
<dbReference type="EMBL" id="JAHLQT010024959">
    <property type="protein sequence ID" value="KAG7164719.1"/>
    <property type="molecule type" value="Genomic_DNA"/>
</dbReference>
<comment type="caution">
    <text evidence="12">The sequence shown here is derived from an EMBL/GenBank/DDBJ whole genome shotgun (WGS) entry which is preliminary data.</text>
</comment>
<evidence type="ECO:0000256" key="1">
    <source>
        <dbReference type="ARBA" id="ARBA00001936"/>
    </source>
</evidence>
<evidence type="ECO:0000256" key="11">
    <source>
        <dbReference type="ARBA" id="ARBA00047968"/>
    </source>
</evidence>
<dbReference type="GO" id="GO:0008893">
    <property type="term" value="F:guanosine-3',5'-bis(diphosphate) 3'-diphosphatase activity"/>
    <property type="evidence" value="ECO:0007669"/>
    <property type="project" value="UniProtKB-EC"/>
</dbReference>
<keyword evidence="13" id="KW-1185">Reference proteome</keyword>
<accession>A0A8J5MVN1</accession>
<keyword evidence="2" id="KW-0479">Metal-binding</keyword>
<organism evidence="12 13">
    <name type="scientific">Homarus americanus</name>
    <name type="common">American lobster</name>
    <dbReference type="NCBI Taxonomy" id="6706"/>
    <lineage>
        <taxon>Eukaryota</taxon>
        <taxon>Metazoa</taxon>
        <taxon>Ecdysozoa</taxon>
        <taxon>Arthropoda</taxon>
        <taxon>Crustacea</taxon>
        <taxon>Multicrustacea</taxon>
        <taxon>Malacostraca</taxon>
        <taxon>Eumalacostraca</taxon>
        <taxon>Eucarida</taxon>
        <taxon>Decapoda</taxon>
        <taxon>Pleocyemata</taxon>
        <taxon>Astacidea</taxon>
        <taxon>Nephropoidea</taxon>
        <taxon>Nephropidae</taxon>
        <taxon>Homarus</taxon>
    </lineage>
</organism>
<evidence type="ECO:0000256" key="5">
    <source>
        <dbReference type="ARBA" id="ARBA00024387"/>
    </source>
</evidence>
<dbReference type="PANTHER" id="PTHR46246:SF1">
    <property type="entry name" value="GUANOSINE-3',5'-BIS(DIPHOSPHATE) 3'-PYROPHOSPHOHYDROLASE MESH1"/>
    <property type="match status" value="1"/>
</dbReference>
<evidence type="ECO:0000313" key="12">
    <source>
        <dbReference type="EMBL" id="KAG7164719.1"/>
    </source>
</evidence>
<keyword evidence="4" id="KW-0464">Manganese</keyword>
<evidence type="ECO:0000256" key="3">
    <source>
        <dbReference type="ARBA" id="ARBA00022801"/>
    </source>
</evidence>
<gene>
    <name evidence="12" type="primary">hddc3-L</name>
    <name evidence="12" type="ORF">Hamer_G005120</name>
</gene>
<dbReference type="PANTHER" id="PTHR46246">
    <property type="entry name" value="GUANOSINE-3',5'-BIS(DIPHOSPHATE) 3'-PYROPHOSPHOHYDROLASE MESH1"/>
    <property type="match status" value="1"/>
</dbReference>
<evidence type="ECO:0000256" key="8">
    <source>
        <dbReference type="ARBA" id="ARBA00040793"/>
    </source>
</evidence>
<evidence type="ECO:0000256" key="7">
    <source>
        <dbReference type="ARBA" id="ARBA00038354"/>
    </source>
</evidence>
<evidence type="ECO:0000256" key="10">
    <source>
        <dbReference type="ARBA" id="ARBA00041770"/>
    </source>
</evidence>
<dbReference type="Pfam" id="PF13328">
    <property type="entry name" value="HD_4"/>
    <property type="match status" value="1"/>
</dbReference>
<keyword evidence="3" id="KW-0378">Hydrolase</keyword>
<dbReference type="FunFam" id="1.10.3210.10:FF:000012">
    <property type="entry name" value="HD domain containing 3"/>
    <property type="match status" value="1"/>
</dbReference>
<dbReference type="CDD" id="cd00077">
    <property type="entry name" value="HDc"/>
    <property type="match status" value="1"/>
</dbReference>
<protein>
    <recommendedName>
        <fullName evidence="8">Guanosine-3',5'-bis(diphosphate) 3'-pyrophosphohydrolase MESH1</fullName>
        <ecNumber evidence="5">3.1.7.2</ecNumber>
    </recommendedName>
    <alternativeName>
        <fullName evidence="9">Metazoan SpoT homolog 1</fullName>
    </alternativeName>
    <alternativeName>
        <fullName evidence="10">Penta-phosphate guanosine-3'-pyrophosphohydrolase</fullName>
    </alternativeName>
</protein>
<reference evidence="12" key="1">
    <citation type="journal article" date="2021" name="Sci. Adv.">
        <title>The American lobster genome reveals insights on longevity, neural, and immune adaptations.</title>
        <authorList>
            <person name="Polinski J.M."/>
            <person name="Zimin A.V."/>
            <person name="Clark K.F."/>
            <person name="Kohn A.B."/>
            <person name="Sadowski N."/>
            <person name="Timp W."/>
            <person name="Ptitsyn A."/>
            <person name="Khanna P."/>
            <person name="Romanova D.Y."/>
            <person name="Williams P."/>
            <person name="Greenwood S.J."/>
            <person name="Moroz L.L."/>
            <person name="Walt D.R."/>
            <person name="Bodnar A.G."/>
        </authorList>
    </citation>
    <scope>NUCLEOTIDE SEQUENCE</scope>
    <source>
        <strain evidence="12">GMGI-L3</strain>
    </source>
</reference>
<dbReference type="Proteomes" id="UP000747542">
    <property type="component" value="Unassembled WGS sequence"/>
</dbReference>
<name>A0A8J5MVN1_HOMAM</name>
<comment type="catalytic activity">
    <reaction evidence="11">
        <text>guanosine 3',5'-bis(diphosphate) + H2O = GDP + diphosphate + H(+)</text>
        <dbReference type="Rhea" id="RHEA:14253"/>
        <dbReference type="ChEBI" id="CHEBI:15377"/>
        <dbReference type="ChEBI" id="CHEBI:15378"/>
        <dbReference type="ChEBI" id="CHEBI:33019"/>
        <dbReference type="ChEBI" id="CHEBI:58189"/>
        <dbReference type="ChEBI" id="CHEBI:77828"/>
        <dbReference type="EC" id="3.1.7.2"/>
    </reaction>
</comment>